<protein>
    <recommendedName>
        <fullName evidence="2">Bacteriophage Mx8 p63 C-terminal domain-containing protein</fullName>
    </recommendedName>
</protein>
<feature type="region of interest" description="Disordered" evidence="1">
    <location>
        <begin position="38"/>
        <end position="72"/>
    </location>
</feature>
<accession>A0A5C1AFF4</accession>
<keyword evidence="4" id="KW-1185">Reference proteome</keyword>
<dbReference type="EMBL" id="CP042425">
    <property type="protein sequence ID" value="QEL16462.1"/>
    <property type="molecule type" value="Genomic_DNA"/>
</dbReference>
<evidence type="ECO:0000259" key="2">
    <source>
        <dbReference type="Pfam" id="PF10546"/>
    </source>
</evidence>
<evidence type="ECO:0000313" key="4">
    <source>
        <dbReference type="Proteomes" id="UP000324974"/>
    </source>
</evidence>
<dbReference type="KEGG" id="lrs:PX52LOC_03416"/>
<gene>
    <name evidence="3" type="ORF">PX52LOC_03416</name>
</gene>
<dbReference type="OrthoDB" id="4762429at2"/>
<evidence type="ECO:0000256" key="1">
    <source>
        <dbReference type="SAM" id="MobiDB-lite"/>
    </source>
</evidence>
<dbReference type="RefSeq" id="WP_149111188.1">
    <property type="nucleotide sequence ID" value="NZ_CP042425.1"/>
</dbReference>
<proteinExistence type="predicted"/>
<evidence type="ECO:0000313" key="3">
    <source>
        <dbReference type="EMBL" id="QEL16462.1"/>
    </source>
</evidence>
<organism evidence="3 4">
    <name type="scientific">Limnoglobus roseus</name>
    <dbReference type="NCBI Taxonomy" id="2598579"/>
    <lineage>
        <taxon>Bacteria</taxon>
        <taxon>Pseudomonadati</taxon>
        <taxon>Planctomycetota</taxon>
        <taxon>Planctomycetia</taxon>
        <taxon>Gemmatales</taxon>
        <taxon>Gemmataceae</taxon>
        <taxon>Limnoglobus</taxon>
    </lineage>
</organism>
<feature type="domain" description="Bacteriophage Mx8 p63 C-terminal" evidence="2">
    <location>
        <begin position="219"/>
        <end position="298"/>
    </location>
</feature>
<dbReference type="Proteomes" id="UP000324974">
    <property type="component" value="Chromosome"/>
</dbReference>
<dbReference type="AlphaFoldDB" id="A0A5C1AFF4"/>
<dbReference type="Pfam" id="PF10546">
    <property type="entry name" value="P63C"/>
    <property type="match status" value="1"/>
</dbReference>
<reference evidence="4" key="1">
    <citation type="submission" date="2019-08" db="EMBL/GenBank/DDBJ databases">
        <title>Limnoglobus roseus gen. nov., sp. nov., a novel freshwater planctomycete with a giant genome from the family Gemmataceae.</title>
        <authorList>
            <person name="Kulichevskaya I.S."/>
            <person name="Naumoff D.G."/>
            <person name="Miroshnikov K."/>
            <person name="Ivanova A."/>
            <person name="Philippov D.A."/>
            <person name="Hakobyan A."/>
            <person name="Rijpstra I.C."/>
            <person name="Sinninghe Damste J.S."/>
            <person name="Liesack W."/>
            <person name="Dedysh S.N."/>
        </authorList>
    </citation>
    <scope>NUCLEOTIDE SEQUENCE [LARGE SCALE GENOMIC DNA]</scope>
    <source>
        <strain evidence="4">PX52</strain>
    </source>
</reference>
<dbReference type="InterPro" id="IPR018874">
    <property type="entry name" value="Phage_Mx8_p63_C"/>
</dbReference>
<sequence>MAKAKKGLPDPAKGGRARANVLSKEERREIAIRAAKARWGKAVEDLDDEDESNEMHGPEEQASEPGPETDKLPHSLLTGTIQFGNISIECHVLSDHRRVLTQREMVRVISGGRESGNLQRYLSRNPLTAENFDMGPVIRFKNPGSRLISHGYEAPQLIEVCDRYLQAREENAIKGRQLALAKQAEIVLRACAKVGIIALVDEATGFQKIRAQNALRLKLQAFIAEDLQEWARMFPNEFWLELARLEGIRYSPRSRPIRWGKYIMMFVYDAVDPDIGKWLRENNPDPHFKKNHHQWLKKFGRESVHDQITKVVTVMKLCKDMNDFRAKFAHVFKNAPLQMTFNDLDLDN</sequence>
<feature type="region of interest" description="Disordered" evidence="1">
    <location>
        <begin position="1"/>
        <end position="23"/>
    </location>
</feature>
<name>A0A5C1AFF4_9BACT</name>